<dbReference type="GO" id="GO:0020037">
    <property type="term" value="F:heme binding"/>
    <property type="evidence" value="ECO:0007669"/>
    <property type="project" value="InterPro"/>
</dbReference>
<evidence type="ECO:0000313" key="7">
    <source>
        <dbReference type="EMBL" id="GLC60433.1"/>
    </source>
</evidence>
<evidence type="ECO:0000256" key="3">
    <source>
        <dbReference type="PIRSR" id="PIRSR602401-1"/>
    </source>
</evidence>
<dbReference type="InterPro" id="IPR001128">
    <property type="entry name" value="Cyt_P450"/>
</dbReference>
<evidence type="ECO:0000256" key="2">
    <source>
        <dbReference type="ARBA" id="ARBA00010617"/>
    </source>
</evidence>
<keyword evidence="8" id="KW-1185">Reference proteome</keyword>
<dbReference type="GO" id="GO:0005506">
    <property type="term" value="F:iron ion binding"/>
    <property type="evidence" value="ECO:0007669"/>
    <property type="project" value="InterPro"/>
</dbReference>
<comment type="caution">
    <text evidence="7">The sequence shown here is derived from an EMBL/GenBank/DDBJ whole genome shotgun (WGS) entry which is preliminary data.</text>
</comment>
<comment type="similarity">
    <text evidence="2 4">Belongs to the cytochrome P450 family.</text>
</comment>
<dbReference type="InterPro" id="IPR002401">
    <property type="entry name" value="Cyt_P450_E_grp-I"/>
</dbReference>
<evidence type="ECO:0000256" key="4">
    <source>
        <dbReference type="RuleBase" id="RU000461"/>
    </source>
</evidence>
<dbReference type="PRINTS" id="PR00385">
    <property type="entry name" value="P450"/>
</dbReference>
<keyword evidence="4" id="KW-0503">Monooxygenase</keyword>
<dbReference type="PROSITE" id="PS00086">
    <property type="entry name" value="CYTOCHROME_P450"/>
    <property type="match status" value="1"/>
</dbReference>
<keyword evidence="6" id="KW-0472">Membrane</keyword>
<dbReference type="EMBL" id="BRXU01000034">
    <property type="protein sequence ID" value="GLC60433.1"/>
    <property type="molecule type" value="Genomic_DNA"/>
</dbReference>
<evidence type="ECO:0000256" key="1">
    <source>
        <dbReference type="ARBA" id="ARBA00001971"/>
    </source>
</evidence>
<name>A0A9W6F8P3_9CHLO</name>
<keyword evidence="4" id="KW-0560">Oxidoreductase</keyword>
<feature type="region of interest" description="Disordered" evidence="5">
    <location>
        <begin position="423"/>
        <end position="467"/>
    </location>
</feature>
<dbReference type="GO" id="GO:0004497">
    <property type="term" value="F:monooxygenase activity"/>
    <property type="evidence" value="ECO:0007669"/>
    <property type="project" value="UniProtKB-KW"/>
</dbReference>
<dbReference type="InterPro" id="IPR017972">
    <property type="entry name" value="Cyt_P450_CS"/>
</dbReference>
<proteinExistence type="inferred from homology"/>
<evidence type="ECO:0000256" key="6">
    <source>
        <dbReference type="SAM" id="Phobius"/>
    </source>
</evidence>
<protein>
    <recommendedName>
        <fullName evidence="9">Cytochrome P450</fullName>
    </recommendedName>
</protein>
<dbReference type="InterPro" id="IPR036396">
    <property type="entry name" value="Cyt_P450_sf"/>
</dbReference>
<accession>A0A9W6F8P3</accession>
<keyword evidence="6" id="KW-1133">Transmembrane helix</keyword>
<feature type="transmembrane region" description="Helical" evidence="6">
    <location>
        <begin position="6"/>
        <end position="32"/>
    </location>
</feature>
<dbReference type="PANTHER" id="PTHR24305:SF166">
    <property type="entry name" value="CYTOCHROME P450 12A4, MITOCHONDRIAL-RELATED"/>
    <property type="match status" value="1"/>
</dbReference>
<keyword evidence="3 4" id="KW-0349">Heme</keyword>
<comment type="cofactor">
    <cofactor evidence="1 3">
        <name>heme</name>
        <dbReference type="ChEBI" id="CHEBI:30413"/>
    </cofactor>
</comment>
<dbReference type="InterPro" id="IPR050121">
    <property type="entry name" value="Cytochrome_P450_monoxygenase"/>
</dbReference>
<evidence type="ECO:0000313" key="8">
    <source>
        <dbReference type="Proteomes" id="UP001165080"/>
    </source>
</evidence>
<keyword evidence="3 4" id="KW-0479">Metal-binding</keyword>
<dbReference type="GO" id="GO:0016705">
    <property type="term" value="F:oxidoreductase activity, acting on paired donors, with incorporation or reduction of molecular oxygen"/>
    <property type="evidence" value="ECO:0007669"/>
    <property type="project" value="InterPro"/>
</dbReference>
<gene>
    <name evidence="7" type="primary">PLEST002063</name>
    <name evidence="7" type="ORF">PLESTB_001612100</name>
</gene>
<sequence>METALPAMLVFVVVAAVAPLVYLLHQMLWPFLSCLPLRRKLRQVPGPPGHFLLGHIFDLIANPVHQQLAKWTEEYGPIYKIGLPGAMAVILTEPEAVATVIKVERYDKSAMTYKFMEKITRDTHPNIVTVPTASYHRAIRKAVTPAFSTANLRRFFPELVVLTERLVQQLLTHGSFASLDMDLAAQRLTVDVIGRFAFDRDFNALSSGRSEALEAVGKLMVSLQRDHNPLNRWFWWRKETREFWADRVRFDAIVRRALEDLRERPPAPHCLLSHLLSFTDPNTGKALSGKALRAETATFWIAGFETTAHAIAWALMFIASDEQVEARIAAELDACGLLATPARPEPRPVAWGDLGALRFLNAVIQEALRLMPPAGGGTVRTVPRDTKLAGYDVPAGTVVWIPFYALQRSKGVWGPDANEFRPDRWLAPQGLGPAQDQAPQGPNDDNGGGSGCGGAASSNGAAAGAAAPEEDEVVKAAATASARGWIPFSEGPRNCVGQSLALLELRTVLAVLCGRFRFQLADEMGGVEGVVAASRQETTLKPGEKGLLMHAIPRVAT</sequence>
<dbReference type="Proteomes" id="UP001165080">
    <property type="component" value="Unassembled WGS sequence"/>
</dbReference>
<dbReference type="PANTHER" id="PTHR24305">
    <property type="entry name" value="CYTOCHROME P450"/>
    <property type="match status" value="1"/>
</dbReference>
<feature type="compositionally biased region" description="Low complexity" evidence="5">
    <location>
        <begin position="455"/>
        <end position="467"/>
    </location>
</feature>
<dbReference type="Gene3D" id="1.10.630.10">
    <property type="entry name" value="Cytochrome P450"/>
    <property type="match status" value="1"/>
</dbReference>
<keyword evidence="6" id="KW-0812">Transmembrane</keyword>
<dbReference type="Pfam" id="PF00067">
    <property type="entry name" value="p450"/>
    <property type="match status" value="1"/>
</dbReference>
<evidence type="ECO:0000256" key="5">
    <source>
        <dbReference type="SAM" id="MobiDB-lite"/>
    </source>
</evidence>
<organism evidence="7 8">
    <name type="scientific">Pleodorina starrii</name>
    <dbReference type="NCBI Taxonomy" id="330485"/>
    <lineage>
        <taxon>Eukaryota</taxon>
        <taxon>Viridiplantae</taxon>
        <taxon>Chlorophyta</taxon>
        <taxon>core chlorophytes</taxon>
        <taxon>Chlorophyceae</taxon>
        <taxon>CS clade</taxon>
        <taxon>Chlamydomonadales</taxon>
        <taxon>Volvocaceae</taxon>
        <taxon>Pleodorina</taxon>
    </lineage>
</organism>
<reference evidence="7 8" key="1">
    <citation type="journal article" date="2023" name="Commun. Biol.">
        <title>Reorganization of the ancestral sex-determining regions during the evolution of trioecy in Pleodorina starrii.</title>
        <authorList>
            <person name="Takahashi K."/>
            <person name="Suzuki S."/>
            <person name="Kawai-Toyooka H."/>
            <person name="Yamamoto K."/>
            <person name="Hamaji T."/>
            <person name="Ootsuki R."/>
            <person name="Yamaguchi H."/>
            <person name="Kawachi M."/>
            <person name="Higashiyama T."/>
            <person name="Nozaki H."/>
        </authorList>
    </citation>
    <scope>NUCLEOTIDE SEQUENCE [LARGE SCALE GENOMIC DNA]</scope>
    <source>
        <strain evidence="7 8">NIES-4479</strain>
    </source>
</reference>
<evidence type="ECO:0008006" key="9">
    <source>
        <dbReference type="Google" id="ProtNLM"/>
    </source>
</evidence>
<dbReference type="AlphaFoldDB" id="A0A9W6F8P3"/>
<dbReference type="PRINTS" id="PR00463">
    <property type="entry name" value="EP450I"/>
</dbReference>
<feature type="binding site" description="axial binding residue" evidence="3">
    <location>
        <position position="495"/>
    </location>
    <ligand>
        <name>heme</name>
        <dbReference type="ChEBI" id="CHEBI:30413"/>
    </ligand>
    <ligandPart>
        <name>Fe</name>
        <dbReference type="ChEBI" id="CHEBI:18248"/>
    </ligandPart>
</feature>
<dbReference type="SUPFAM" id="SSF48264">
    <property type="entry name" value="Cytochrome P450"/>
    <property type="match status" value="1"/>
</dbReference>
<keyword evidence="3 4" id="KW-0408">Iron</keyword>